<dbReference type="EMBL" id="CP010849">
    <property type="protein sequence ID" value="AJP04585.1"/>
    <property type="molecule type" value="Genomic_DNA"/>
</dbReference>
<accession>A0A0C5G7A8</accession>
<dbReference type="STRING" id="477245.TU94_27135"/>
<dbReference type="Proteomes" id="UP000032234">
    <property type="component" value="Chromosome"/>
</dbReference>
<dbReference type="HOGENOM" id="CLU_2652787_0_0_11"/>
<organism evidence="2 3">
    <name type="scientific">Streptomyces cyaneogriseus subsp. noncyanogenus</name>
    <dbReference type="NCBI Taxonomy" id="477245"/>
    <lineage>
        <taxon>Bacteria</taxon>
        <taxon>Bacillati</taxon>
        <taxon>Actinomycetota</taxon>
        <taxon>Actinomycetes</taxon>
        <taxon>Kitasatosporales</taxon>
        <taxon>Streptomycetaceae</taxon>
        <taxon>Streptomyces</taxon>
    </lineage>
</organism>
<protein>
    <submittedName>
        <fullName evidence="2">Uncharacterized protein</fullName>
    </submittedName>
</protein>
<keyword evidence="3" id="KW-1185">Reference proteome</keyword>
<evidence type="ECO:0000256" key="1">
    <source>
        <dbReference type="SAM" id="MobiDB-lite"/>
    </source>
</evidence>
<sequence>MCAETYADTYAEMFAETYADTYAEVFVLARRRCVRAGGCGTGWADVPAAVPSPGPLRLTGPSSVRAGSRAAAENWP</sequence>
<evidence type="ECO:0000313" key="2">
    <source>
        <dbReference type="EMBL" id="AJP04585.1"/>
    </source>
</evidence>
<dbReference type="KEGG" id="scw:TU94_27135"/>
<feature type="region of interest" description="Disordered" evidence="1">
    <location>
        <begin position="51"/>
        <end position="76"/>
    </location>
</feature>
<dbReference type="AlphaFoldDB" id="A0A0C5G7A8"/>
<proteinExistence type="predicted"/>
<dbReference type="PATRIC" id="fig|477245.3.peg.5749"/>
<gene>
    <name evidence="2" type="ORF">TU94_27135</name>
</gene>
<name>A0A0C5G7A8_9ACTN</name>
<evidence type="ECO:0000313" key="3">
    <source>
        <dbReference type="Proteomes" id="UP000032234"/>
    </source>
</evidence>
<reference evidence="2 3" key="1">
    <citation type="submission" date="2015-02" db="EMBL/GenBank/DDBJ databases">
        <title>Genome sequence of thermotolerant Streptomyces cyaneogriseus subsp. Noncyanogenus NMWT1, the producer of nematocidal antibiotics nemadectin.</title>
        <authorList>
            <person name="Wang H."/>
            <person name="Li C."/>
            <person name="Xiang W."/>
            <person name="Wang X."/>
        </authorList>
    </citation>
    <scope>NUCLEOTIDE SEQUENCE [LARGE SCALE GENOMIC DNA]</scope>
    <source>
        <strain evidence="2 3">NMWT 1</strain>
    </source>
</reference>